<dbReference type="AlphaFoldDB" id="A0A4R5F199"/>
<protein>
    <submittedName>
        <fullName evidence="2">Protein tyrosine phosphatase</fullName>
    </submittedName>
</protein>
<dbReference type="EMBL" id="SMFP01000001">
    <property type="protein sequence ID" value="TDE41163.1"/>
    <property type="molecule type" value="Genomic_DNA"/>
</dbReference>
<dbReference type="Pfam" id="PF22741">
    <property type="entry name" value="PTP-NADK"/>
    <property type="match status" value="1"/>
</dbReference>
<dbReference type="Proteomes" id="UP000294662">
    <property type="component" value="Unassembled WGS sequence"/>
</dbReference>
<gene>
    <name evidence="2" type="ORF">E1B25_02915</name>
</gene>
<organism evidence="2 3">
    <name type="scientific">Antarcticimicrobium sediminis</name>
    <dbReference type="NCBI Taxonomy" id="2546227"/>
    <lineage>
        <taxon>Bacteria</taxon>
        <taxon>Pseudomonadati</taxon>
        <taxon>Pseudomonadota</taxon>
        <taxon>Alphaproteobacteria</taxon>
        <taxon>Rhodobacterales</taxon>
        <taxon>Paracoccaceae</taxon>
        <taxon>Antarcticimicrobium</taxon>
    </lineage>
</organism>
<evidence type="ECO:0000313" key="2">
    <source>
        <dbReference type="EMBL" id="TDE41163.1"/>
    </source>
</evidence>
<evidence type="ECO:0000313" key="3">
    <source>
        <dbReference type="Proteomes" id="UP000294662"/>
    </source>
</evidence>
<dbReference type="SUPFAM" id="SSF52799">
    <property type="entry name" value="(Phosphotyrosine protein) phosphatases II"/>
    <property type="match status" value="1"/>
</dbReference>
<keyword evidence="3" id="KW-1185">Reference proteome</keyword>
<dbReference type="RefSeq" id="WP_132827153.1">
    <property type="nucleotide sequence ID" value="NZ_SMFP01000001.1"/>
</dbReference>
<reference evidence="2 3" key="1">
    <citation type="submission" date="2019-03" db="EMBL/GenBank/DDBJ databases">
        <authorList>
            <person name="Zhang S."/>
        </authorList>
    </citation>
    <scope>NUCLEOTIDE SEQUENCE [LARGE SCALE GENOMIC DNA]</scope>
    <source>
        <strain evidence="2 3">S4J41</strain>
    </source>
</reference>
<name>A0A4R5F199_9RHOB</name>
<sequence>MGLANRIRQFERDVRAYFNVDPTIPGNERRAHIYNRYFDHAILRGVWTNEREIAPGVFRSNHPTHERFAKMPERGIRTVLNLRGESVSAHYMSEKTSCAALGLTLVNATLHARAAASRAEIQHLIAVFRRIEKPFVMHCKSGADRAGFASAVYLLVIEGQPVSEARKMLSWRFFHIRNAKVGILDYILDCYEARSRQGAISFEDWIATEYDPVVIQTDFRQGKTPA</sequence>
<accession>A0A4R5F199</accession>
<dbReference type="OrthoDB" id="9814896at2"/>
<dbReference type="InterPro" id="IPR029021">
    <property type="entry name" value="Prot-tyrosine_phosphatase-like"/>
</dbReference>
<feature type="domain" description="DSP-PTPase phosphatase fused to NAD+ Kinase" evidence="1">
    <location>
        <begin position="57"/>
        <end position="169"/>
    </location>
</feature>
<dbReference type="Gene3D" id="3.90.190.10">
    <property type="entry name" value="Protein tyrosine phosphatase superfamily"/>
    <property type="match status" value="1"/>
</dbReference>
<proteinExistence type="predicted"/>
<comment type="caution">
    <text evidence="2">The sequence shown here is derived from an EMBL/GenBank/DDBJ whole genome shotgun (WGS) entry which is preliminary data.</text>
</comment>
<dbReference type="InterPro" id="IPR055214">
    <property type="entry name" value="PTP-NADK"/>
</dbReference>
<evidence type="ECO:0000259" key="1">
    <source>
        <dbReference type="Pfam" id="PF22741"/>
    </source>
</evidence>